<dbReference type="PANTHER" id="PTHR32309:SF13">
    <property type="entry name" value="FERRIC ENTEROBACTIN TRANSPORT PROTEIN FEPE"/>
    <property type="match status" value="1"/>
</dbReference>
<keyword evidence="3" id="KW-0808">Transferase</keyword>
<dbReference type="GO" id="GO:0016301">
    <property type="term" value="F:kinase activity"/>
    <property type="evidence" value="ECO:0007669"/>
    <property type="project" value="UniProtKB-KW"/>
</dbReference>
<dbReference type="SUPFAM" id="SSF160246">
    <property type="entry name" value="EspE N-terminal domain-like"/>
    <property type="match status" value="1"/>
</dbReference>
<gene>
    <name evidence="3" type="primary">epsG</name>
    <name evidence="3" type="ORF">Q9291_07935</name>
</gene>
<dbReference type="NCBIfam" id="TIGR03029">
    <property type="entry name" value="EpsG"/>
    <property type="match status" value="1"/>
</dbReference>
<dbReference type="Gene3D" id="3.40.50.300">
    <property type="entry name" value="P-loop containing nucleotide triphosphate hydrolases"/>
    <property type="match status" value="1"/>
</dbReference>
<dbReference type="SUPFAM" id="SSF52540">
    <property type="entry name" value="P-loop containing nucleoside triphosphate hydrolases"/>
    <property type="match status" value="1"/>
</dbReference>
<accession>A0ABT9JT60</accession>
<sequence length="288" mass="31666">MIQSVIDSRSDKPFSSLGMFLLEMGKITPEDTERILRKQKEDGLKFGDAAKALGLITDMDLQQALSRQFEYTFLPADNQQYSRTLIAAYEPFSPEVESFRVLRSQLLFRWLSEGFKSFSVCSANAGEGASYIASNLAVVFSQLGKKTLLIDGNLREPSLQKIFNLTQNFGLSDILIDRTPRTELLNIMPDIPNLTVLGAGTLPPNPQELLSRDMFLQLIKYAASIFDVIIIDTPAIVAGSDAQIISSVTKGAVLVSRLHHTTIEDMRSLKMQIQGAGASVIGAVANSF</sequence>
<name>A0ABT9JT60_9PROT</name>
<comment type="caution">
    <text evidence="3">The sequence shown here is derived from an EMBL/GenBank/DDBJ whole genome shotgun (WGS) entry which is preliminary data.</text>
</comment>
<dbReference type="InterPro" id="IPR017479">
    <property type="entry name" value="Tyr_kinase_chain_length_EpsG"/>
</dbReference>
<dbReference type="Proteomes" id="UP001225906">
    <property type="component" value="Unassembled WGS sequence"/>
</dbReference>
<dbReference type="InterPro" id="IPR037257">
    <property type="entry name" value="T2SS_E_N_sf"/>
</dbReference>
<dbReference type="InterPro" id="IPR005702">
    <property type="entry name" value="Wzc-like_C"/>
</dbReference>
<keyword evidence="3" id="KW-0418">Kinase</keyword>
<dbReference type="InterPro" id="IPR050445">
    <property type="entry name" value="Bact_polysacc_biosynth/exp"/>
</dbReference>
<keyword evidence="1" id="KW-0547">Nucleotide-binding</keyword>
<reference evidence="4" key="1">
    <citation type="journal article" date="2019" name="Int. J. Syst. Evol. Microbiol.">
        <title>The Global Catalogue of Microorganisms (GCM) 10K type strain sequencing project: providing services to taxonomists for standard genome sequencing and annotation.</title>
        <authorList>
            <consortium name="The Broad Institute Genomics Platform"/>
            <consortium name="The Broad Institute Genome Sequencing Center for Infectious Disease"/>
            <person name="Wu L."/>
            <person name="Ma J."/>
        </authorList>
    </citation>
    <scope>NUCLEOTIDE SEQUENCE [LARGE SCALE GENOMIC DNA]</scope>
    <source>
        <strain evidence="4">VKM B-3159</strain>
    </source>
</reference>
<protein>
    <submittedName>
        <fullName evidence="3">Chain length determinant protein tyrosine kinase EpsG</fullName>
    </submittedName>
</protein>
<evidence type="ECO:0000313" key="4">
    <source>
        <dbReference type="Proteomes" id="UP001225906"/>
    </source>
</evidence>
<keyword evidence="2" id="KW-0067">ATP-binding</keyword>
<dbReference type="NCBIfam" id="TIGR01007">
    <property type="entry name" value="eps_fam"/>
    <property type="match status" value="1"/>
</dbReference>
<evidence type="ECO:0000313" key="3">
    <source>
        <dbReference type="EMBL" id="MDP8567777.1"/>
    </source>
</evidence>
<dbReference type="InterPro" id="IPR033756">
    <property type="entry name" value="YlxH/NBP35"/>
</dbReference>
<keyword evidence="4" id="KW-1185">Reference proteome</keyword>
<evidence type="ECO:0000256" key="2">
    <source>
        <dbReference type="ARBA" id="ARBA00022840"/>
    </source>
</evidence>
<dbReference type="EMBL" id="JAVCAP010000014">
    <property type="protein sequence ID" value="MDP8567777.1"/>
    <property type="molecule type" value="Genomic_DNA"/>
</dbReference>
<dbReference type="Pfam" id="PF10609">
    <property type="entry name" value="ParA"/>
    <property type="match status" value="1"/>
</dbReference>
<dbReference type="RefSeq" id="WP_306389488.1">
    <property type="nucleotide sequence ID" value="NZ_JAVCAP010000014.1"/>
</dbReference>
<dbReference type="PANTHER" id="PTHR32309">
    <property type="entry name" value="TYROSINE-PROTEIN KINASE"/>
    <property type="match status" value="1"/>
</dbReference>
<dbReference type="CDD" id="cd05387">
    <property type="entry name" value="BY-kinase"/>
    <property type="match status" value="1"/>
</dbReference>
<organism evidence="3 4">
    <name type="scientific">Methylophilus aquaticus</name>
    <dbReference type="NCBI Taxonomy" id="1971610"/>
    <lineage>
        <taxon>Bacteria</taxon>
        <taxon>Pseudomonadati</taxon>
        <taxon>Pseudomonadota</taxon>
        <taxon>Betaproteobacteria</taxon>
        <taxon>Nitrosomonadales</taxon>
        <taxon>Methylophilaceae</taxon>
        <taxon>Methylophilus</taxon>
    </lineage>
</organism>
<proteinExistence type="predicted"/>
<evidence type="ECO:0000256" key="1">
    <source>
        <dbReference type="ARBA" id="ARBA00022741"/>
    </source>
</evidence>
<dbReference type="InterPro" id="IPR027417">
    <property type="entry name" value="P-loop_NTPase"/>
</dbReference>